<dbReference type="EMBL" id="MJBS01000014">
    <property type="protein sequence ID" value="OHF02190.1"/>
    <property type="molecule type" value="Genomic_DNA"/>
</dbReference>
<dbReference type="OrthoDB" id="5366163at2759"/>
<feature type="compositionally biased region" description="Polar residues" evidence="1">
    <location>
        <begin position="306"/>
        <end position="326"/>
    </location>
</feature>
<organism evidence="2 3">
    <name type="scientific">Colletotrichum orchidophilum</name>
    <dbReference type="NCBI Taxonomy" id="1209926"/>
    <lineage>
        <taxon>Eukaryota</taxon>
        <taxon>Fungi</taxon>
        <taxon>Dikarya</taxon>
        <taxon>Ascomycota</taxon>
        <taxon>Pezizomycotina</taxon>
        <taxon>Sordariomycetes</taxon>
        <taxon>Hypocreomycetidae</taxon>
        <taxon>Glomerellales</taxon>
        <taxon>Glomerellaceae</taxon>
        <taxon>Colletotrichum</taxon>
    </lineage>
</organism>
<evidence type="ECO:0000313" key="3">
    <source>
        <dbReference type="Proteomes" id="UP000176998"/>
    </source>
</evidence>
<sequence length="974" mass="108104">MESKTSLSPFGDDRRSLNQSPSPSALRALTSSRLSLGRARRDSCSTSSTSVSSSRSSIDSTTSPSCVTRTVSPDQCALHRFIVWAAVQRNKSQKMTAADRLECPMLRCRKRFPDHAAMLEHLYDCPQLRTGEYWCYECGKAEKFTDGNCKRCLGHPGKRRKIMNVAKSFFSSLGQKSRNHQSLPDFRLDNVSQVAMAPPPSYDSLHVQPQQVELSSSSEILEIDSVEVPWPTPMNTNHNTVDTQPHASTGLVQTALHQHVSIMPDLSFNWPLQNNMNMNENTMGKVDRPSLSLHTYDLGHSRKQHQLTTRTKNLSPSNSLRSNASTDTTASYLVSPASAFSGAWTTAETTITSPTSDGGSGGFLSRGCSSASRYSNSSLQPHDFISELPADDIPLEPLPTTLPAVDYDQQAPLLEIPIPVSPLSEAADAPAQQKFDPRALANFSEETSFVRVIGADSLVASAWDTLKTHISSSLEKLQHFSQNPVVAQLRNLSPRQVAERGLAALKGMSEGRHPATSIDTLCFVHLTYSLSLIILEDGARDRSRELFAQTSIYSQALPEWEQSDYLRVASAIWQPLGLSPGELDGFLLEQPEESVSQSSSLKGKERAYAPSTSRLGQDRMLEVAHFFLDELNYASLPSADLQSGEFFCSMLWKQHFEDEAPLNGALAASFKEIRSKINHDFLHADGLNSKLRRIQKRIDDGNIRDARHAELELMQAGKGCVSLQKYFDKYVPEVRAQIETLYSNPMIGVTTRTSYYAFAIDLMESIIRRICEKERTKHAAQAPSKMASEVTLDEFMRMTTTLGETTWEDFLPTTTETPPMPTPVPDGYMEVDSNGLPDPLAVFYDGITAGPAFPTPPPSKTLPINVPDESAAEVREDHPSHLGLKVEAEANKCCDICGYRPKGDPQWFKGSMAKHKKLQHSKAPPKIYKCPYPGCTSQYKNRPDNLKQHQQDKGHFVDGGETERRPSKRKKRDE</sequence>
<feature type="region of interest" description="Disordered" evidence="1">
    <location>
        <begin position="939"/>
        <end position="974"/>
    </location>
</feature>
<dbReference type="Proteomes" id="UP000176998">
    <property type="component" value="Unassembled WGS sequence"/>
</dbReference>
<gene>
    <name evidence="2" type="ORF">CORC01_02470</name>
</gene>
<dbReference type="STRING" id="1209926.A0A1G4BL42"/>
<dbReference type="GeneID" id="34555630"/>
<evidence type="ECO:0000256" key="1">
    <source>
        <dbReference type="SAM" id="MobiDB-lite"/>
    </source>
</evidence>
<protein>
    <submittedName>
        <fullName evidence="2">Uncharacterized protein</fullName>
    </submittedName>
</protein>
<feature type="compositionally biased region" description="Low complexity" evidence="1">
    <location>
        <begin position="44"/>
        <end position="65"/>
    </location>
</feature>
<accession>A0A1G4BL42</accession>
<reference evidence="2 3" key="1">
    <citation type="submission" date="2016-09" db="EMBL/GenBank/DDBJ databases">
        <authorList>
            <person name="Capua I."/>
            <person name="De Benedictis P."/>
            <person name="Joannis T."/>
            <person name="Lombin L.H."/>
            <person name="Cattoli G."/>
        </authorList>
    </citation>
    <scope>NUCLEOTIDE SEQUENCE [LARGE SCALE GENOMIC DNA]</scope>
    <source>
        <strain evidence="2 3">IMI 309357</strain>
    </source>
</reference>
<feature type="compositionally biased region" description="Low complexity" evidence="1">
    <location>
        <begin position="20"/>
        <end position="37"/>
    </location>
</feature>
<name>A0A1G4BL42_9PEZI</name>
<dbReference type="RefSeq" id="XP_022479332.1">
    <property type="nucleotide sequence ID" value="XM_022614120.1"/>
</dbReference>
<feature type="region of interest" description="Disordered" evidence="1">
    <location>
        <begin position="1"/>
        <end position="67"/>
    </location>
</feature>
<feature type="compositionally biased region" description="Basic and acidic residues" evidence="1">
    <location>
        <begin position="941"/>
        <end position="965"/>
    </location>
</feature>
<keyword evidence="3" id="KW-1185">Reference proteome</keyword>
<proteinExistence type="predicted"/>
<dbReference type="AlphaFoldDB" id="A0A1G4BL42"/>
<feature type="region of interest" description="Disordered" evidence="1">
    <location>
        <begin position="301"/>
        <end position="326"/>
    </location>
</feature>
<comment type="caution">
    <text evidence="2">The sequence shown here is derived from an EMBL/GenBank/DDBJ whole genome shotgun (WGS) entry which is preliminary data.</text>
</comment>
<evidence type="ECO:0000313" key="2">
    <source>
        <dbReference type="EMBL" id="OHF02190.1"/>
    </source>
</evidence>